<name>A0A3A3FNJ8_9BURK</name>
<keyword evidence="1" id="KW-0812">Transmembrane</keyword>
<evidence type="ECO:0000313" key="2">
    <source>
        <dbReference type="EMBL" id="RJF97586.1"/>
    </source>
</evidence>
<organism evidence="2 3">
    <name type="scientific">Noviherbaspirillum saxi</name>
    <dbReference type="NCBI Taxonomy" id="2320863"/>
    <lineage>
        <taxon>Bacteria</taxon>
        <taxon>Pseudomonadati</taxon>
        <taxon>Pseudomonadota</taxon>
        <taxon>Betaproteobacteria</taxon>
        <taxon>Burkholderiales</taxon>
        <taxon>Oxalobacteraceae</taxon>
        <taxon>Noviherbaspirillum</taxon>
    </lineage>
</organism>
<dbReference type="EMBL" id="QYUO01000001">
    <property type="protein sequence ID" value="RJF97586.1"/>
    <property type="molecule type" value="Genomic_DNA"/>
</dbReference>
<keyword evidence="3" id="KW-1185">Reference proteome</keyword>
<feature type="transmembrane region" description="Helical" evidence="1">
    <location>
        <begin position="93"/>
        <end position="114"/>
    </location>
</feature>
<gene>
    <name evidence="2" type="ORF">D3871_02880</name>
</gene>
<proteinExistence type="predicted"/>
<dbReference type="AlphaFoldDB" id="A0A3A3FNJ8"/>
<evidence type="ECO:0000313" key="3">
    <source>
        <dbReference type="Proteomes" id="UP000265955"/>
    </source>
</evidence>
<comment type="caution">
    <text evidence="2">The sequence shown here is derived from an EMBL/GenBank/DDBJ whole genome shotgun (WGS) entry which is preliminary data.</text>
</comment>
<protein>
    <submittedName>
        <fullName evidence="2">Uncharacterized protein</fullName>
    </submittedName>
</protein>
<dbReference type="Proteomes" id="UP000265955">
    <property type="component" value="Unassembled WGS sequence"/>
</dbReference>
<feature type="transmembrane region" description="Helical" evidence="1">
    <location>
        <begin position="52"/>
        <end position="73"/>
    </location>
</feature>
<feature type="transmembrane region" description="Helical" evidence="1">
    <location>
        <begin position="27"/>
        <end position="45"/>
    </location>
</feature>
<evidence type="ECO:0000256" key="1">
    <source>
        <dbReference type="SAM" id="Phobius"/>
    </source>
</evidence>
<accession>A0A3A3FNJ8</accession>
<keyword evidence="1" id="KW-0472">Membrane</keyword>
<reference evidence="3" key="1">
    <citation type="submission" date="2018-09" db="EMBL/GenBank/DDBJ databases">
        <authorList>
            <person name="Zhu H."/>
        </authorList>
    </citation>
    <scope>NUCLEOTIDE SEQUENCE [LARGE SCALE GENOMIC DNA]</scope>
    <source>
        <strain evidence="3">K1R23-30</strain>
    </source>
</reference>
<sequence>MLPLIDAPDVSLEPTFEAPAVGDCFKFVAAFLLAGAASATGGAAFDATPSDFFLAADFAAVFTLLFTVLWAGLAIDFVAAGVFLRPDGVFDTAAAGTAVFFSDVVPAFFAVARFTTDLVTVAFMVTSLIEPPGFQLETAACPRAGGLRLDQAVYDVLAYLAK</sequence>
<keyword evidence="1" id="KW-1133">Transmembrane helix</keyword>